<proteinExistence type="predicted"/>
<protein>
    <submittedName>
        <fullName evidence="4">Uncharacterized protein LOC107964703</fullName>
    </submittedName>
</protein>
<dbReference type="GeneID" id="107964703"/>
<evidence type="ECO:0000256" key="1">
    <source>
        <dbReference type="SAM" id="MobiDB-lite"/>
    </source>
</evidence>
<evidence type="ECO:0000313" key="3">
    <source>
        <dbReference type="Proteomes" id="UP000005203"/>
    </source>
</evidence>
<dbReference type="EnsemblMetazoa" id="XM_016912991">
    <property type="protein sequence ID" value="XP_016768480"/>
    <property type="gene ID" value="LOC107964703"/>
</dbReference>
<reference evidence="4" key="2">
    <citation type="submission" date="2025-04" db="UniProtKB">
        <authorList>
            <consortium name="RefSeq"/>
        </authorList>
    </citation>
    <scope>IDENTIFICATION</scope>
    <source>
        <strain evidence="4">DH4</strain>
        <tissue evidence="4">Whole body</tissue>
    </source>
</reference>
<feature type="compositionally biased region" description="Polar residues" evidence="1">
    <location>
        <begin position="136"/>
        <end position="145"/>
    </location>
</feature>
<dbReference type="RefSeq" id="XP_016768480.1">
    <property type="nucleotide sequence ID" value="XM_016912991.2"/>
</dbReference>
<dbReference type="AlphaFoldDB" id="A0A7M7IFL7"/>
<sequence length="145" mass="16304">MPSDGLSVIVIGAPESGAIRRHGRLLNKNRRKSYERRKIGSFSEFLELTVGTSKVLLMVVGFEFIRFLIDLLRVVQYIRLHSRSRETRLVCGRQKRCERNLTRDAAGVNYANATITECQSGRKLNSSDTGLAAGSTRPSLSFWKS</sequence>
<name>A0A7M7IFL7_APIME</name>
<keyword evidence="3" id="KW-1185">Reference proteome</keyword>
<dbReference type="OrthoDB" id="10284356at2759"/>
<dbReference type="KEGG" id="ame:107964703"/>
<accession>A0A7M7IFL7</accession>
<dbReference type="Proteomes" id="UP000005203">
    <property type="component" value="Linkage group LG7"/>
</dbReference>
<feature type="region of interest" description="Disordered" evidence="1">
    <location>
        <begin position="123"/>
        <end position="145"/>
    </location>
</feature>
<accession>A0A8B7KLI5</accession>
<reference evidence="2" key="1">
    <citation type="submission" date="2021-01" db="UniProtKB">
        <authorList>
            <consortium name="EnsemblMetazoa"/>
        </authorList>
    </citation>
    <scope>IDENTIFICATION</scope>
    <source>
        <strain evidence="2">DH4</strain>
    </source>
</reference>
<evidence type="ECO:0000313" key="4">
    <source>
        <dbReference type="RefSeq" id="XP_016768480.1"/>
    </source>
</evidence>
<organism evidence="2">
    <name type="scientific">Apis mellifera</name>
    <name type="common">Honeybee</name>
    <dbReference type="NCBI Taxonomy" id="7460"/>
    <lineage>
        <taxon>Eukaryota</taxon>
        <taxon>Metazoa</taxon>
        <taxon>Ecdysozoa</taxon>
        <taxon>Arthropoda</taxon>
        <taxon>Hexapoda</taxon>
        <taxon>Insecta</taxon>
        <taxon>Pterygota</taxon>
        <taxon>Neoptera</taxon>
        <taxon>Endopterygota</taxon>
        <taxon>Hymenoptera</taxon>
        <taxon>Apocrita</taxon>
        <taxon>Aculeata</taxon>
        <taxon>Apoidea</taxon>
        <taxon>Anthophila</taxon>
        <taxon>Apidae</taxon>
        <taxon>Apis</taxon>
    </lineage>
</organism>
<gene>
    <name evidence="4" type="primary">LOC107964703</name>
</gene>
<evidence type="ECO:0000313" key="2">
    <source>
        <dbReference type="EnsemblMetazoa" id="XP_016768480"/>
    </source>
</evidence>